<evidence type="ECO:0000256" key="9">
    <source>
        <dbReference type="PROSITE-ProRule" id="PRU10141"/>
    </source>
</evidence>
<dbReference type="Gene3D" id="2.30.29.30">
    <property type="entry name" value="Pleckstrin-homology domain (PH domain)/Phosphotyrosine-binding domain (PTB)"/>
    <property type="match status" value="1"/>
</dbReference>
<dbReference type="Gene3D" id="3.30.200.20">
    <property type="entry name" value="Phosphorylase Kinase, domain 1"/>
    <property type="match status" value="1"/>
</dbReference>
<dbReference type="InterPro" id="IPR011009">
    <property type="entry name" value="Kinase-like_dom_sf"/>
</dbReference>
<dbReference type="OMA" id="KSVDWQM"/>
<dbReference type="PANTHER" id="PTHR24355">
    <property type="entry name" value="G PROTEIN-COUPLED RECEPTOR KINASE/RIBOSOMAL PROTEIN S6 KINASE"/>
    <property type="match status" value="1"/>
</dbReference>
<dbReference type="PROSITE" id="PS50132">
    <property type="entry name" value="RGS"/>
    <property type="match status" value="1"/>
</dbReference>
<dbReference type="PROSITE" id="PS50011">
    <property type="entry name" value="PROTEIN_KINASE_DOM"/>
    <property type="match status" value="1"/>
</dbReference>
<feature type="domain" description="AGC-kinase C-terminal" evidence="15">
    <location>
        <begin position="445"/>
        <end position="512"/>
    </location>
</feature>
<evidence type="ECO:0000256" key="4">
    <source>
        <dbReference type="ARBA" id="ARBA00022679"/>
    </source>
</evidence>
<dbReference type="InterPro" id="IPR017441">
    <property type="entry name" value="Protein_kinase_ATP_BS"/>
</dbReference>
<dbReference type="eggNOG" id="KOG0986">
    <property type="taxonomic scope" value="Eukaryota"/>
</dbReference>
<keyword evidence="5 9" id="KW-0547">Nucleotide-binding</keyword>
<gene>
    <name evidence="16" type="primary">100638292</name>
</gene>
<dbReference type="GO" id="GO:0007186">
    <property type="term" value="P:G protein-coupled receptor signaling pathway"/>
    <property type="evidence" value="ECO:0007669"/>
    <property type="project" value="TreeGrafter"/>
</dbReference>
<reference evidence="16" key="2">
    <citation type="submission" date="2017-05" db="UniProtKB">
        <authorList>
            <consortium name="EnsemblMetazoa"/>
        </authorList>
    </citation>
    <scope>IDENTIFICATION</scope>
</reference>
<keyword evidence="4 10" id="KW-0808">Transferase</keyword>
<dbReference type="Gene3D" id="1.10.167.10">
    <property type="entry name" value="Regulator of G-protein Signalling 4, domain 2"/>
    <property type="match status" value="1"/>
</dbReference>
<dbReference type="KEGG" id="aqu:100638292"/>
<dbReference type="PANTHER" id="PTHR24355:SF18">
    <property type="entry name" value="G PROTEIN-COUPLED RECEPTOR KINASE"/>
    <property type="match status" value="1"/>
</dbReference>
<dbReference type="PROSITE" id="PS51285">
    <property type="entry name" value="AGC_KINASE_CTER"/>
    <property type="match status" value="1"/>
</dbReference>
<sequence length="697" mass="79669">MADLESVLADVSYLMTIEKSRNPGAKTLKKIVLPDNSVHDVVHKWLSFKNELNFHRIHKQRMGTYFLEKFIPPLCVTYSFLKAILDYEKTSSIVSRQKKAKQIYDKYIYADMLAMSSKIPKEITDKVTVSLKANEVSTKLYGEIKEYLYDELTGLYMKDFIHSSHYVRYCQWKYIELSVPHTISLSDFNVHRIIGRGGFGEVFGCRKDDSGKMFAMKLLDKKRIKVKRGELLALNERNMLAKVNSPFVVNLYYAFQTPEKLCFILDLMNGGDLHYHLTQHGVFNEAEVRFYAAELILALEHIHSQLIVYRDLKPSNVLLDEAGHIRLSDLGLACEFSDRKPSSCVGTHGYMAPEVIQKGVHYDKSADWFSLGCVLYKLLRGHSPFRSQNKDEVDQITLTKEVTMPSSFSPGVSQLLTGLLEKDPTKRLGCLDTGVDAIKELPFFSDLNWDDVMEKKYAPPLIPPRGEVNAADAFDIGSFDSDETRGVKLNDEDQKMYSRFNVVVSDRWQAEMMESVFDSVNQDKEKQEGKERSKSKNGILPFYTADGSFTDDSLLQGYGSKQSTAAMFTHWQRKYFKLYPNRLDIGDSFTSMSKGLVSISFTESSILVESKQIKGTDIIRLQPIGTRRETCIKFESQLEHQMWFRFLRDAIHKHDSTKDPSGPIALEDGGLIQRRQISDSPARRARELGYTRSVPIL</sequence>
<accession>A0A1X7VIJ1</accession>
<evidence type="ECO:0000256" key="2">
    <source>
        <dbReference type="ARBA" id="ARBA00022527"/>
    </source>
</evidence>
<evidence type="ECO:0000256" key="10">
    <source>
        <dbReference type="RuleBase" id="RU000308"/>
    </source>
</evidence>
<evidence type="ECO:0000259" key="13">
    <source>
        <dbReference type="PROSITE" id="PS50011"/>
    </source>
</evidence>
<dbReference type="EC" id="2.7.11.-" evidence="10"/>
<dbReference type="PROSITE" id="PS50003">
    <property type="entry name" value="PH_DOMAIN"/>
    <property type="match status" value="1"/>
</dbReference>
<dbReference type="SUPFAM" id="SSF50729">
    <property type="entry name" value="PH domain-like"/>
    <property type="match status" value="1"/>
</dbReference>
<organism evidence="16">
    <name type="scientific">Amphimedon queenslandica</name>
    <name type="common">Sponge</name>
    <dbReference type="NCBI Taxonomy" id="400682"/>
    <lineage>
        <taxon>Eukaryota</taxon>
        <taxon>Metazoa</taxon>
        <taxon>Porifera</taxon>
        <taxon>Demospongiae</taxon>
        <taxon>Heteroscleromorpha</taxon>
        <taxon>Haplosclerida</taxon>
        <taxon>Niphatidae</taxon>
        <taxon>Amphimedon</taxon>
    </lineage>
</organism>
<keyword evidence="2 10" id="KW-0723">Serine/threonine-protein kinase</keyword>
<dbReference type="InterPro" id="IPR011993">
    <property type="entry name" value="PH-like_dom_sf"/>
</dbReference>
<dbReference type="Pfam" id="PF00069">
    <property type="entry name" value="Pkinase"/>
    <property type="match status" value="1"/>
</dbReference>
<feature type="binding site" evidence="9">
    <location>
        <position position="217"/>
    </location>
    <ligand>
        <name>ATP</name>
        <dbReference type="ChEBI" id="CHEBI:30616"/>
    </ligand>
</feature>
<dbReference type="GO" id="GO:0004703">
    <property type="term" value="F:G protein-coupled receptor kinase activity"/>
    <property type="evidence" value="ECO:0007669"/>
    <property type="project" value="InterPro"/>
</dbReference>
<evidence type="ECO:0000259" key="15">
    <source>
        <dbReference type="PROSITE" id="PS51285"/>
    </source>
</evidence>
<dbReference type="Gene3D" id="1.10.510.10">
    <property type="entry name" value="Transferase(Phosphotransferase) domain 1"/>
    <property type="match status" value="1"/>
</dbReference>
<dbReference type="GO" id="GO:0005524">
    <property type="term" value="F:ATP binding"/>
    <property type="evidence" value="ECO:0007669"/>
    <property type="project" value="UniProtKB-UniRule"/>
</dbReference>
<dbReference type="InterPro" id="IPR044926">
    <property type="entry name" value="RGS_subdomain_2"/>
</dbReference>
<feature type="region of interest" description="Disordered" evidence="11">
    <location>
        <begin position="519"/>
        <end position="539"/>
    </location>
</feature>
<dbReference type="InParanoid" id="A0A1X7VIJ1"/>
<dbReference type="Pfam" id="PF00615">
    <property type="entry name" value="RGS"/>
    <property type="match status" value="1"/>
</dbReference>
<dbReference type="SUPFAM" id="SSF48097">
    <property type="entry name" value="Regulator of G-protein signaling, RGS"/>
    <property type="match status" value="1"/>
</dbReference>
<feature type="domain" description="RGS" evidence="14">
    <location>
        <begin position="53"/>
        <end position="170"/>
    </location>
</feature>
<feature type="compositionally biased region" description="Basic and acidic residues" evidence="11">
    <location>
        <begin position="521"/>
        <end position="534"/>
    </location>
</feature>
<keyword evidence="6 10" id="KW-0418">Kinase</keyword>
<dbReference type="InterPro" id="IPR036305">
    <property type="entry name" value="RGS_sf"/>
</dbReference>
<evidence type="ECO:0000256" key="6">
    <source>
        <dbReference type="ARBA" id="ARBA00022777"/>
    </source>
</evidence>
<dbReference type="SMART" id="SM00220">
    <property type="entry name" value="S_TKc"/>
    <property type="match status" value="1"/>
</dbReference>
<reference evidence="17" key="1">
    <citation type="journal article" date="2010" name="Nature">
        <title>The Amphimedon queenslandica genome and the evolution of animal complexity.</title>
        <authorList>
            <person name="Srivastava M."/>
            <person name="Simakov O."/>
            <person name="Chapman J."/>
            <person name="Fahey B."/>
            <person name="Gauthier M.E."/>
            <person name="Mitros T."/>
            <person name="Richards G.S."/>
            <person name="Conaco C."/>
            <person name="Dacre M."/>
            <person name="Hellsten U."/>
            <person name="Larroux C."/>
            <person name="Putnam N.H."/>
            <person name="Stanke M."/>
            <person name="Adamska M."/>
            <person name="Darling A."/>
            <person name="Degnan S.M."/>
            <person name="Oakley T.H."/>
            <person name="Plachetzki D.C."/>
            <person name="Zhai Y."/>
            <person name="Adamski M."/>
            <person name="Calcino A."/>
            <person name="Cummins S.F."/>
            <person name="Goodstein D.M."/>
            <person name="Harris C."/>
            <person name="Jackson D.J."/>
            <person name="Leys S.P."/>
            <person name="Shu S."/>
            <person name="Woodcroft B.J."/>
            <person name="Vervoort M."/>
            <person name="Kosik K.S."/>
            <person name="Manning G."/>
            <person name="Degnan B.M."/>
            <person name="Rokhsar D.S."/>
        </authorList>
    </citation>
    <scope>NUCLEOTIDE SEQUENCE [LARGE SCALE GENOMIC DNA]</scope>
</reference>
<dbReference type="EnsemblMetazoa" id="XM_011411847.2">
    <property type="protein sequence ID" value="XP_011410149.1"/>
    <property type="gene ID" value="LOC100638292"/>
</dbReference>
<dbReference type="PRINTS" id="PR00717">
    <property type="entry name" value="GPCRKINASE"/>
</dbReference>
<dbReference type="AlphaFoldDB" id="A0A1X7VIJ1"/>
<dbReference type="InterPro" id="IPR016137">
    <property type="entry name" value="RGS"/>
</dbReference>
<evidence type="ECO:0000256" key="5">
    <source>
        <dbReference type="ARBA" id="ARBA00022741"/>
    </source>
</evidence>
<protein>
    <recommendedName>
        <fullName evidence="10">G protein-coupled receptor kinase</fullName>
        <ecNumber evidence="10">2.7.11.-</ecNumber>
    </recommendedName>
</protein>
<evidence type="ECO:0000313" key="16">
    <source>
        <dbReference type="EnsemblMetazoa" id="Aqu2.1.39733_001"/>
    </source>
</evidence>
<comment type="similarity">
    <text evidence="1 10">Belongs to the protein kinase superfamily. AGC Ser/Thr protein kinase family. GPRK subfamily.</text>
</comment>
<dbReference type="PROSITE" id="PS00108">
    <property type="entry name" value="PROTEIN_KINASE_ST"/>
    <property type="match status" value="1"/>
</dbReference>
<evidence type="ECO:0000259" key="12">
    <source>
        <dbReference type="PROSITE" id="PS50003"/>
    </source>
</evidence>
<dbReference type="GO" id="GO:0009966">
    <property type="term" value="P:regulation of signal transduction"/>
    <property type="evidence" value="ECO:0007669"/>
    <property type="project" value="TreeGrafter"/>
</dbReference>
<dbReference type="SUPFAM" id="SSF56112">
    <property type="entry name" value="Protein kinase-like (PK-like)"/>
    <property type="match status" value="1"/>
</dbReference>
<dbReference type="PROSITE" id="PS00107">
    <property type="entry name" value="PROTEIN_KINASE_ATP"/>
    <property type="match status" value="1"/>
</dbReference>
<dbReference type="Proteomes" id="UP000007879">
    <property type="component" value="Unassembled WGS sequence"/>
</dbReference>
<evidence type="ECO:0000256" key="3">
    <source>
        <dbReference type="ARBA" id="ARBA00022553"/>
    </source>
</evidence>
<dbReference type="OrthoDB" id="354826at2759"/>
<evidence type="ECO:0000256" key="8">
    <source>
        <dbReference type="PIRSR" id="PIRSR600239-51"/>
    </source>
</evidence>
<dbReference type="STRING" id="400682.A0A1X7VIJ1"/>
<evidence type="ECO:0000256" key="11">
    <source>
        <dbReference type="SAM" id="MobiDB-lite"/>
    </source>
</evidence>
<dbReference type="EnsemblMetazoa" id="Aqu2.1.39733_001">
    <property type="protein sequence ID" value="Aqu2.1.39733_001"/>
    <property type="gene ID" value="Aqu2.1.39733"/>
</dbReference>
<name>A0A1X7VIJ1_AMPQE</name>
<dbReference type="FunFam" id="1.10.510.10:FF:000074">
    <property type="entry name" value="G protein-coupled receptor kinase"/>
    <property type="match status" value="1"/>
</dbReference>
<dbReference type="InterPro" id="IPR001849">
    <property type="entry name" value="PH_domain"/>
</dbReference>
<evidence type="ECO:0000256" key="7">
    <source>
        <dbReference type="ARBA" id="ARBA00022840"/>
    </source>
</evidence>
<feature type="domain" description="Protein kinase" evidence="13">
    <location>
        <begin position="188"/>
        <end position="444"/>
    </location>
</feature>
<dbReference type="GO" id="GO:0001664">
    <property type="term" value="F:G protein-coupled receptor binding"/>
    <property type="evidence" value="ECO:0007669"/>
    <property type="project" value="TreeGrafter"/>
</dbReference>
<keyword evidence="7 9" id="KW-0067">ATP-binding</keyword>
<keyword evidence="3" id="KW-0597">Phosphoprotein</keyword>
<evidence type="ECO:0000313" key="17">
    <source>
        <dbReference type="Proteomes" id="UP000007879"/>
    </source>
</evidence>
<evidence type="ECO:0000256" key="1">
    <source>
        <dbReference type="ARBA" id="ARBA00009793"/>
    </source>
</evidence>
<dbReference type="InterPro" id="IPR000719">
    <property type="entry name" value="Prot_kinase_dom"/>
</dbReference>
<feature type="active site" description="Proton acceptor" evidence="8">
    <location>
        <position position="311"/>
    </location>
</feature>
<feature type="domain" description="PH" evidence="12">
    <location>
        <begin position="552"/>
        <end position="652"/>
    </location>
</feature>
<dbReference type="SMART" id="SM00133">
    <property type="entry name" value="S_TK_X"/>
    <property type="match status" value="1"/>
</dbReference>
<keyword evidence="17" id="KW-1185">Reference proteome</keyword>
<dbReference type="InterPro" id="IPR000961">
    <property type="entry name" value="AGC-kinase_C"/>
</dbReference>
<dbReference type="InterPro" id="IPR000239">
    <property type="entry name" value="GPCR_kinase"/>
</dbReference>
<proteinExistence type="inferred from homology"/>
<dbReference type="InterPro" id="IPR008271">
    <property type="entry name" value="Ser/Thr_kinase_AS"/>
</dbReference>
<evidence type="ECO:0000259" key="14">
    <source>
        <dbReference type="PROSITE" id="PS50132"/>
    </source>
</evidence>